<dbReference type="PROSITE" id="PS51898">
    <property type="entry name" value="TYR_RECOMBINASE"/>
    <property type="match status" value="1"/>
</dbReference>
<dbReference type="Gene3D" id="1.10.443.10">
    <property type="entry name" value="Intergrase catalytic core"/>
    <property type="match status" value="1"/>
</dbReference>
<keyword evidence="8" id="KW-1185">Reference proteome</keyword>
<name>A0ABW3HIE5_9GAMM</name>
<dbReference type="InterPro" id="IPR010998">
    <property type="entry name" value="Integrase_recombinase_N"/>
</dbReference>
<dbReference type="InterPro" id="IPR050090">
    <property type="entry name" value="Tyrosine_recombinase_XerCD"/>
</dbReference>
<dbReference type="SUPFAM" id="SSF56349">
    <property type="entry name" value="DNA breaking-rejoining enzymes"/>
    <property type="match status" value="1"/>
</dbReference>
<gene>
    <name evidence="7" type="ORF">ACFQ0F_08350</name>
</gene>
<evidence type="ECO:0000259" key="6">
    <source>
        <dbReference type="PROSITE" id="PS51900"/>
    </source>
</evidence>
<dbReference type="EMBL" id="JBHTIT010000001">
    <property type="protein sequence ID" value="MFD0950394.1"/>
    <property type="molecule type" value="Genomic_DNA"/>
</dbReference>
<keyword evidence="2 4" id="KW-0238">DNA-binding</keyword>
<reference evidence="8" key="1">
    <citation type="journal article" date="2019" name="Int. J. Syst. Evol. Microbiol.">
        <title>The Global Catalogue of Microorganisms (GCM) 10K type strain sequencing project: providing services to taxonomists for standard genome sequencing and annotation.</title>
        <authorList>
            <consortium name="The Broad Institute Genomics Platform"/>
            <consortium name="The Broad Institute Genome Sequencing Center for Infectious Disease"/>
            <person name="Wu L."/>
            <person name="Ma J."/>
        </authorList>
    </citation>
    <scope>NUCLEOTIDE SEQUENCE [LARGE SCALE GENOMIC DNA]</scope>
    <source>
        <strain evidence="8">CCUG 63419</strain>
    </source>
</reference>
<dbReference type="PANTHER" id="PTHR30349">
    <property type="entry name" value="PHAGE INTEGRASE-RELATED"/>
    <property type="match status" value="1"/>
</dbReference>
<keyword evidence="1" id="KW-0229">DNA integration</keyword>
<dbReference type="InterPro" id="IPR057084">
    <property type="entry name" value="Int_N"/>
</dbReference>
<keyword evidence="3" id="KW-0233">DNA recombination</keyword>
<dbReference type="Gene3D" id="1.10.150.130">
    <property type="match status" value="1"/>
</dbReference>
<evidence type="ECO:0000259" key="5">
    <source>
        <dbReference type="PROSITE" id="PS51898"/>
    </source>
</evidence>
<feature type="domain" description="Tyr recombinase" evidence="5">
    <location>
        <begin position="161"/>
        <end position="321"/>
    </location>
</feature>
<dbReference type="RefSeq" id="WP_379071072.1">
    <property type="nucleotide sequence ID" value="NZ_JBHTIT010000001.1"/>
</dbReference>
<evidence type="ECO:0000313" key="8">
    <source>
        <dbReference type="Proteomes" id="UP001597044"/>
    </source>
</evidence>
<dbReference type="Pfam" id="PF00589">
    <property type="entry name" value="Phage_integrase"/>
    <property type="match status" value="1"/>
</dbReference>
<dbReference type="Pfam" id="PF24624">
    <property type="entry name" value="Int_N"/>
    <property type="match status" value="1"/>
</dbReference>
<organism evidence="7 8">
    <name type="scientific">Paraperlucidibaca wandonensis</name>
    <dbReference type="NCBI Taxonomy" id="1268273"/>
    <lineage>
        <taxon>Bacteria</taxon>
        <taxon>Pseudomonadati</taxon>
        <taxon>Pseudomonadota</taxon>
        <taxon>Gammaproteobacteria</taxon>
        <taxon>Moraxellales</taxon>
        <taxon>Moraxellaceae</taxon>
        <taxon>Paraperlucidibaca</taxon>
    </lineage>
</organism>
<dbReference type="InterPro" id="IPR044068">
    <property type="entry name" value="CB"/>
</dbReference>
<evidence type="ECO:0000256" key="3">
    <source>
        <dbReference type="ARBA" id="ARBA00023172"/>
    </source>
</evidence>
<dbReference type="CDD" id="cd00796">
    <property type="entry name" value="INT_Rci_Hp1_C"/>
    <property type="match status" value="1"/>
</dbReference>
<protein>
    <submittedName>
        <fullName evidence="7">Tyrosine-type recombinase/integrase</fullName>
    </submittedName>
</protein>
<evidence type="ECO:0000256" key="2">
    <source>
        <dbReference type="ARBA" id="ARBA00023125"/>
    </source>
</evidence>
<comment type="caution">
    <text evidence="7">The sequence shown here is derived from an EMBL/GenBank/DDBJ whole genome shotgun (WGS) entry which is preliminary data.</text>
</comment>
<feature type="domain" description="Core-binding (CB)" evidence="6">
    <location>
        <begin position="60"/>
        <end position="139"/>
    </location>
</feature>
<dbReference type="InterPro" id="IPR002104">
    <property type="entry name" value="Integrase_catalytic"/>
</dbReference>
<dbReference type="InterPro" id="IPR013762">
    <property type="entry name" value="Integrase-like_cat_sf"/>
</dbReference>
<evidence type="ECO:0000256" key="1">
    <source>
        <dbReference type="ARBA" id="ARBA00022908"/>
    </source>
</evidence>
<sequence length="336" mass="38203">MSITKTPSGRWLVDIQPGGRGHKRFRKTVDTKAEALRFELHVSAQVQSGQPWQPTAKDRRRLSDLVKRWHDVHGRNLKDSENRRRHLDNIVLSLGNPIAVQFTSKQFADYRASRLDDGVSANTINHDHSYLRAVFNELIRLGDWQSPNPLLSVRRLKTVDTELSYLTHYDIRRLLDQLKQGPNDSAYIIARVCLATGARWSEAELLCREDVLPGKLRYLGKNGRYRYIPISADIENDLVGRADSGRLFVPSYNAFRYALKRSGIDLPDGQMTHVLRHTFASHFMQNGGSILTLQRILDHSSLAMTIRYAHMAPDHLLQALDLNPLAVQLSAGDNVL</sequence>
<evidence type="ECO:0000256" key="4">
    <source>
        <dbReference type="PROSITE-ProRule" id="PRU01248"/>
    </source>
</evidence>
<dbReference type="Proteomes" id="UP001597044">
    <property type="component" value="Unassembled WGS sequence"/>
</dbReference>
<dbReference type="InterPro" id="IPR011010">
    <property type="entry name" value="DNA_brk_join_enz"/>
</dbReference>
<dbReference type="PROSITE" id="PS51900">
    <property type="entry name" value="CB"/>
    <property type="match status" value="1"/>
</dbReference>
<accession>A0ABW3HIE5</accession>
<dbReference type="PANTHER" id="PTHR30349:SF93">
    <property type="entry name" value="FELS-2 PROPHAGE PROTEIN"/>
    <property type="match status" value="1"/>
</dbReference>
<proteinExistence type="predicted"/>
<evidence type="ECO:0000313" key="7">
    <source>
        <dbReference type="EMBL" id="MFD0950394.1"/>
    </source>
</evidence>